<dbReference type="SMART" id="SM00198">
    <property type="entry name" value="SCP"/>
    <property type="match status" value="1"/>
</dbReference>
<dbReference type="Proteomes" id="UP000054359">
    <property type="component" value="Unassembled WGS sequence"/>
</dbReference>
<dbReference type="PROSITE" id="PS01009">
    <property type="entry name" value="CRISP_1"/>
    <property type="match status" value="1"/>
</dbReference>
<dbReference type="InterPro" id="IPR002413">
    <property type="entry name" value="V5_allergen-like"/>
</dbReference>
<dbReference type="PROSITE" id="PS01010">
    <property type="entry name" value="CRISP_2"/>
    <property type="match status" value="1"/>
</dbReference>
<protein>
    <submittedName>
        <fullName evidence="3">Venom allergen 5</fullName>
    </submittedName>
</protein>
<dbReference type="GO" id="GO:0005576">
    <property type="term" value="C:extracellular region"/>
    <property type="evidence" value="ECO:0007669"/>
    <property type="project" value="InterPro"/>
</dbReference>
<feature type="non-terminal residue" evidence="3">
    <location>
        <position position="492"/>
    </location>
</feature>
<dbReference type="PRINTS" id="PR00838">
    <property type="entry name" value="V5ALLERGEN"/>
</dbReference>
<evidence type="ECO:0000313" key="3">
    <source>
        <dbReference type="EMBL" id="KFM73511.1"/>
    </source>
</evidence>
<feature type="transmembrane region" description="Helical" evidence="1">
    <location>
        <begin position="88"/>
        <end position="111"/>
    </location>
</feature>
<dbReference type="InterPro" id="IPR035940">
    <property type="entry name" value="CAP_sf"/>
</dbReference>
<keyword evidence="1" id="KW-0812">Transmembrane</keyword>
<proteinExistence type="predicted"/>
<dbReference type="Gene3D" id="3.40.33.10">
    <property type="entry name" value="CAP"/>
    <property type="match status" value="1"/>
</dbReference>
<dbReference type="SUPFAM" id="SSF55797">
    <property type="entry name" value="PR-1-like"/>
    <property type="match status" value="1"/>
</dbReference>
<sequence length="492" mass="55762">MLARKQNRSSINVYIYYHFQHYTFNPYYHTPAYPKTCVISYEEKLSYRSAQGFQLLEEVCFFAISSAGFVLLFFLIENCLEKMNERVPLFLSILIALIGSLAADECPTLFLRYSLNHSYCKPADETCGILQSYETADDIETILDEHNLYRSKIATGKEPSLPPATNMLQLVWDDELAAVAQKYAEQCKFEHDCSNCRRVQNFGVGQNLAIQTTNSPIPPQPDWKSAIKSWYDEIAYFSKNYISPFEPPVSDPTYGHFTQLIWASTWRVGCGFVMYKKNDEYIMLYVCNYGPSGNIFPENVYNKGHACDECPVNSCCEKTCGSEKVYPGLCKITDNKAPTYKPKGLNLFYCDFNGQSDCDFYVTGESKWEIYTTLSGNYLSTVLNGGENSKIEFKNHIFPTSAPFCFSTTYRKGPNLDGQEAANTIEENFVIVGAGTSNQILPDFNPEATQQFSRYDMTLPWSIETQVTLSFSVPPDAAAQFFEIKKLVAKPG</sequence>
<dbReference type="CDD" id="cd05380">
    <property type="entry name" value="CAP_euk"/>
    <property type="match status" value="1"/>
</dbReference>
<dbReference type="STRING" id="407821.A0A087U822"/>
<keyword evidence="4" id="KW-1185">Reference proteome</keyword>
<name>A0A087U822_STEMI</name>
<dbReference type="OrthoDB" id="414826at2759"/>
<feature type="domain" description="SCP" evidence="2">
    <location>
        <begin position="137"/>
        <end position="297"/>
    </location>
</feature>
<dbReference type="OMA" id="RYNENHI"/>
<dbReference type="EMBL" id="KK118640">
    <property type="protein sequence ID" value="KFM73511.1"/>
    <property type="molecule type" value="Genomic_DNA"/>
</dbReference>
<evidence type="ECO:0000259" key="2">
    <source>
        <dbReference type="SMART" id="SM00198"/>
    </source>
</evidence>
<dbReference type="PANTHER" id="PTHR10334">
    <property type="entry name" value="CYSTEINE-RICH SECRETORY PROTEIN-RELATED"/>
    <property type="match status" value="1"/>
</dbReference>
<dbReference type="InterPro" id="IPR014044">
    <property type="entry name" value="CAP_dom"/>
</dbReference>
<organism evidence="3 4">
    <name type="scientific">Stegodyphus mimosarum</name>
    <name type="common">African social velvet spider</name>
    <dbReference type="NCBI Taxonomy" id="407821"/>
    <lineage>
        <taxon>Eukaryota</taxon>
        <taxon>Metazoa</taxon>
        <taxon>Ecdysozoa</taxon>
        <taxon>Arthropoda</taxon>
        <taxon>Chelicerata</taxon>
        <taxon>Arachnida</taxon>
        <taxon>Araneae</taxon>
        <taxon>Araneomorphae</taxon>
        <taxon>Entelegynae</taxon>
        <taxon>Eresoidea</taxon>
        <taxon>Eresidae</taxon>
        <taxon>Stegodyphus</taxon>
    </lineage>
</organism>
<keyword evidence="1" id="KW-1133">Transmembrane helix</keyword>
<dbReference type="Pfam" id="PF00188">
    <property type="entry name" value="CAP"/>
    <property type="match status" value="1"/>
</dbReference>
<evidence type="ECO:0000256" key="1">
    <source>
        <dbReference type="SAM" id="Phobius"/>
    </source>
</evidence>
<feature type="transmembrane region" description="Helical" evidence="1">
    <location>
        <begin position="55"/>
        <end position="76"/>
    </location>
</feature>
<dbReference type="InterPro" id="IPR001283">
    <property type="entry name" value="CRISP-related"/>
</dbReference>
<gene>
    <name evidence="3" type="ORF">X975_17247</name>
</gene>
<dbReference type="InterPro" id="IPR018244">
    <property type="entry name" value="Allrgn_V5/Tpx1_CS"/>
</dbReference>
<keyword evidence="1" id="KW-0472">Membrane</keyword>
<accession>A0A087U822</accession>
<dbReference type="PRINTS" id="PR00837">
    <property type="entry name" value="V5TPXLIKE"/>
</dbReference>
<evidence type="ECO:0000313" key="4">
    <source>
        <dbReference type="Proteomes" id="UP000054359"/>
    </source>
</evidence>
<reference evidence="3 4" key="1">
    <citation type="submission" date="2013-11" db="EMBL/GenBank/DDBJ databases">
        <title>Genome sequencing of Stegodyphus mimosarum.</title>
        <authorList>
            <person name="Bechsgaard J."/>
        </authorList>
    </citation>
    <scope>NUCLEOTIDE SEQUENCE [LARGE SCALE GENOMIC DNA]</scope>
</reference>
<dbReference type="AlphaFoldDB" id="A0A087U822"/>